<dbReference type="InterPro" id="IPR036388">
    <property type="entry name" value="WH-like_DNA-bd_sf"/>
</dbReference>
<proteinExistence type="predicted"/>
<dbReference type="AlphaFoldDB" id="A0A167H4M2"/>
<dbReference type="InterPro" id="IPR036390">
    <property type="entry name" value="WH_DNA-bd_sf"/>
</dbReference>
<dbReference type="Gene3D" id="1.10.10.10">
    <property type="entry name" value="Winged helix-like DNA-binding domain superfamily/Winged helix DNA-binding domain"/>
    <property type="match status" value="1"/>
</dbReference>
<dbReference type="Proteomes" id="UP000076486">
    <property type="component" value="Unassembled WGS sequence"/>
</dbReference>
<evidence type="ECO:0000313" key="2">
    <source>
        <dbReference type="Proteomes" id="UP000076486"/>
    </source>
</evidence>
<reference evidence="1 2" key="1">
    <citation type="submission" date="2013-07" db="EMBL/GenBank/DDBJ databases">
        <title>Comparative Genomic and Metabolomic Analysis of Twelve Strains of Pseudoalteromonas luteoviolacea.</title>
        <authorList>
            <person name="Vynne N.G."/>
            <person name="Mansson M."/>
            <person name="Gram L."/>
        </authorList>
    </citation>
    <scope>NUCLEOTIDE SEQUENCE [LARGE SCALE GENOMIC DNA]</scope>
    <source>
        <strain evidence="1 2">CPMOR-1</strain>
    </source>
</reference>
<dbReference type="EMBL" id="AUYC01000095">
    <property type="protein sequence ID" value="KZN57628.1"/>
    <property type="molecule type" value="Genomic_DNA"/>
</dbReference>
<evidence type="ECO:0000313" key="1">
    <source>
        <dbReference type="EMBL" id="KZN57628.1"/>
    </source>
</evidence>
<sequence length="102" mass="11474">MSNYSSPQIQRTLVAIELMAGHEVYGIEPKALAEQLGCKGPEVTRLLANLREAGWAEPLRNDNQRWRLNKKPVTICNKVAHSFTTAIRDLQIEHTEYSGVTV</sequence>
<accession>A0A167H4M2</accession>
<name>A0A167H4M2_9GAMM</name>
<dbReference type="PATRIC" id="fig|1365248.3.peg.5439"/>
<organism evidence="1 2">
    <name type="scientific">Pseudoalteromonas luteoviolacea CPMOR-1</name>
    <dbReference type="NCBI Taxonomy" id="1365248"/>
    <lineage>
        <taxon>Bacteria</taxon>
        <taxon>Pseudomonadati</taxon>
        <taxon>Pseudomonadota</taxon>
        <taxon>Gammaproteobacteria</taxon>
        <taxon>Alteromonadales</taxon>
        <taxon>Pseudoalteromonadaceae</taxon>
        <taxon>Pseudoalteromonas</taxon>
    </lineage>
</organism>
<protein>
    <recommendedName>
        <fullName evidence="3">HTH marR-type domain-containing protein</fullName>
    </recommendedName>
</protein>
<evidence type="ECO:0008006" key="3">
    <source>
        <dbReference type="Google" id="ProtNLM"/>
    </source>
</evidence>
<comment type="caution">
    <text evidence="1">The sequence shown here is derived from an EMBL/GenBank/DDBJ whole genome shotgun (WGS) entry which is preliminary data.</text>
</comment>
<gene>
    <name evidence="1" type="ORF">N473_07060</name>
</gene>
<dbReference type="SUPFAM" id="SSF46785">
    <property type="entry name" value="Winged helix' DNA-binding domain"/>
    <property type="match status" value="1"/>
</dbReference>
<dbReference type="RefSeq" id="WP_063370406.1">
    <property type="nucleotide sequence ID" value="NZ_AUYC01000095.1"/>
</dbReference>